<evidence type="ECO:0000256" key="4">
    <source>
        <dbReference type="ARBA" id="ARBA00023152"/>
    </source>
</evidence>
<evidence type="ECO:0000313" key="12">
    <source>
        <dbReference type="Proteomes" id="UP000271849"/>
    </source>
</evidence>
<feature type="binding site" evidence="6 8">
    <location>
        <begin position="116"/>
        <end position="117"/>
    </location>
    <ligand>
        <name>substrate</name>
    </ligand>
</feature>
<feature type="active site" description="Proton donor/acceptor" evidence="6 7">
    <location>
        <position position="89"/>
    </location>
</feature>
<comment type="subunit">
    <text evidence="6">Homodimer.</text>
</comment>
<evidence type="ECO:0000256" key="3">
    <source>
        <dbReference type="ARBA" id="ARBA00022432"/>
    </source>
</evidence>
<dbReference type="PIRSF" id="PIRSF000709">
    <property type="entry name" value="6PFK_2-Ptase"/>
    <property type="match status" value="1"/>
</dbReference>
<dbReference type="STRING" id="1921549.GCA_900128825_00197"/>
<dbReference type="InterPro" id="IPR001345">
    <property type="entry name" value="PG/BPGM_mutase_AS"/>
</dbReference>
<evidence type="ECO:0000313" key="11">
    <source>
        <dbReference type="EMBL" id="VAX76545.1"/>
    </source>
</evidence>
<dbReference type="InterPro" id="IPR029033">
    <property type="entry name" value="His_PPase_superfam"/>
</dbReference>
<evidence type="ECO:0000256" key="5">
    <source>
        <dbReference type="ARBA" id="ARBA00023235"/>
    </source>
</evidence>
<feature type="binding site" evidence="6 8">
    <location>
        <begin position="185"/>
        <end position="186"/>
    </location>
    <ligand>
        <name>substrate</name>
    </ligand>
</feature>
<dbReference type="AlphaFoldDB" id="A0A3B1E0L2"/>
<proteinExistence type="inferred from homology"/>
<dbReference type="InterPro" id="IPR013078">
    <property type="entry name" value="His_Pase_superF_clade-1"/>
</dbReference>
<protein>
    <recommendedName>
        <fullName evidence="6 10">2,3-bisphosphoglycerate-dependent phosphoglycerate mutase</fullName>
        <shortName evidence="6">BPG-dependent PGAM</shortName>
        <shortName evidence="6">PGAM</shortName>
        <shortName evidence="6">Phosphoglyceromutase</shortName>
        <shortName evidence="6">dPGM</shortName>
        <ecNumber evidence="6 10">5.4.2.11</ecNumber>
    </recommendedName>
</protein>
<dbReference type="GO" id="GO:0006096">
    <property type="term" value="P:glycolytic process"/>
    <property type="evidence" value="ECO:0007669"/>
    <property type="project" value="UniProtKB-UniRule"/>
</dbReference>
<evidence type="ECO:0000256" key="7">
    <source>
        <dbReference type="PIRSR" id="PIRSR613078-1"/>
    </source>
</evidence>
<evidence type="ECO:0000256" key="10">
    <source>
        <dbReference type="RuleBase" id="RU004512"/>
    </source>
</evidence>
<dbReference type="EC" id="5.4.2.11" evidence="6 10"/>
<dbReference type="PROSITE" id="PS00175">
    <property type="entry name" value="PG_MUTASE"/>
    <property type="match status" value="1"/>
</dbReference>
<evidence type="ECO:0000256" key="1">
    <source>
        <dbReference type="ARBA" id="ARBA00000380"/>
    </source>
</evidence>
<comment type="similarity">
    <text evidence="2 6">Belongs to the phosphoglycerate mutase family. BPG-dependent PGAM subfamily.</text>
</comment>
<reference evidence="12" key="1">
    <citation type="submission" date="2018-09" db="EMBL/GenBank/DDBJ databases">
        <authorList>
            <person name="Manzano-Marin A."/>
            <person name="Manzano-Marin A."/>
        </authorList>
    </citation>
    <scope>NUCLEOTIDE SEQUENCE [LARGE SCALE GENOMIC DNA]</scope>
    <source>
        <strain evidence="12">BuCistrobi</strain>
    </source>
</reference>
<dbReference type="SMART" id="SM00855">
    <property type="entry name" value="PGAM"/>
    <property type="match status" value="1"/>
</dbReference>
<dbReference type="EMBL" id="LR025085">
    <property type="protein sequence ID" value="VAX76545.1"/>
    <property type="molecule type" value="Genomic_DNA"/>
</dbReference>
<evidence type="ECO:0000256" key="8">
    <source>
        <dbReference type="PIRSR" id="PIRSR613078-2"/>
    </source>
</evidence>
<accession>A0A3B1E0L2</accession>
<comment type="catalytic activity">
    <reaction evidence="1 6 10">
        <text>(2R)-2-phosphoglycerate = (2R)-3-phosphoglycerate</text>
        <dbReference type="Rhea" id="RHEA:15901"/>
        <dbReference type="ChEBI" id="CHEBI:58272"/>
        <dbReference type="ChEBI" id="CHEBI:58289"/>
        <dbReference type="EC" id="5.4.2.11"/>
    </reaction>
</comment>
<evidence type="ECO:0000256" key="6">
    <source>
        <dbReference type="HAMAP-Rule" id="MF_01039"/>
    </source>
</evidence>
<keyword evidence="3 6" id="KW-0312">Gluconeogenesis</keyword>
<name>A0A3B1E0L2_9GAMM</name>
<dbReference type="PANTHER" id="PTHR11931">
    <property type="entry name" value="PHOSPHOGLYCERATE MUTASE"/>
    <property type="match status" value="1"/>
</dbReference>
<dbReference type="Gene3D" id="3.40.50.1240">
    <property type="entry name" value="Phosphoglycerate mutase-like"/>
    <property type="match status" value="1"/>
</dbReference>
<feature type="binding site" evidence="6 8">
    <location>
        <position position="100"/>
    </location>
    <ligand>
        <name>substrate</name>
    </ligand>
</feature>
<feature type="active site" description="Tele-phosphohistidine intermediate" evidence="6 7">
    <location>
        <position position="11"/>
    </location>
</feature>
<dbReference type="RefSeq" id="WP_158349078.1">
    <property type="nucleotide sequence ID" value="NZ_LR025085.1"/>
</dbReference>
<dbReference type="CDD" id="cd07067">
    <property type="entry name" value="HP_PGM_like"/>
    <property type="match status" value="1"/>
</dbReference>
<dbReference type="UniPathway" id="UPA00109">
    <property type="reaction ID" value="UER00186"/>
</dbReference>
<evidence type="ECO:0000256" key="2">
    <source>
        <dbReference type="ARBA" id="ARBA00006717"/>
    </source>
</evidence>
<dbReference type="InterPro" id="IPR005952">
    <property type="entry name" value="Phosphogly_mut1"/>
</dbReference>
<evidence type="ECO:0000256" key="9">
    <source>
        <dbReference type="PIRSR" id="PIRSR613078-3"/>
    </source>
</evidence>
<feature type="site" description="Transition state stabilizer" evidence="6 9">
    <location>
        <position position="184"/>
    </location>
</feature>
<dbReference type="GO" id="GO:0006094">
    <property type="term" value="P:gluconeogenesis"/>
    <property type="evidence" value="ECO:0007669"/>
    <property type="project" value="UniProtKB-UniRule"/>
</dbReference>
<sequence length="230" mass="27027">MKNKKIVLMRHGESQWNQLNQFTGWKDVELSEKGKKEALYAAKLLKKNNFFFDIAYTSVLRRAIHTLWILLDQLDQMWIPTHKSWKLNERNYGALEGLNKETTVKKYGSEKVLLWRRSFLISPPNMDNVSHLNLKNERKYKEIEKTKIPASENLEMTLKRVVSYWNSSIVPQIKQNKSVIIVAHGNSLRGLMKYLGNINNKDIMNLDIATGSPLIYEFSNEMKPLKYYYL</sequence>
<dbReference type="NCBIfam" id="NF010713">
    <property type="entry name" value="PRK14115.1"/>
    <property type="match status" value="1"/>
</dbReference>
<keyword evidence="4 6" id="KW-0324">Glycolysis</keyword>
<dbReference type="Pfam" id="PF00300">
    <property type="entry name" value="His_Phos_1"/>
    <property type="match status" value="2"/>
</dbReference>
<dbReference type="Proteomes" id="UP000271849">
    <property type="component" value="Chromosome"/>
</dbReference>
<organism evidence="11 12">
    <name type="scientific">Buchnera aphidicola</name>
    <name type="common">Cinara strobi</name>
    <dbReference type="NCBI Taxonomy" id="1921549"/>
    <lineage>
        <taxon>Bacteria</taxon>
        <taxon>Pseudomonadati</taxon>
        <taxon>Pseudomonadota</taxon>
        <taxon>Gammaproteobacteria</taxon>
        <taxon>Enterobacterales</taxon>
        <taxon>Erwiniaceae</taxon>
        <taxon>Buchnera</taxon>
    </lineage>
</organism>
<feature type="binding site" evidence="6 8">
    <location>
        <position position="62"/>
    </location>
    <ligand>
        <name>substrate</name>
    </ligand>
</feature>
<feature type="binding site" evidence="6 8">
    <location>
        <begin position="23"/>
        <end position="24"/>
    </location>
    <ligand>
        <name>substrate</name>
    </ligand>
</feature>
<dbReference type="NCBIfam" id="TIGR01258">
    <property type="entry name" value="pgm_1"/>
    <property type="match status" value="1"/>
</dbReference>
<dbReference type="GO" id="GO:0004619">
    <property type="term" value="F:phosphoglycerate mutase activity"/>
    <property type="evidence" value="ECO:0007669"/>
    <property type="project" value="UniProtKB-UniRule"/>
</dbReference>
<comment type="function">
    <text evidence="6 10">Catalyzes the interconversion of 2-phosphoglycerate and 3-phosphoglycerate.</text>
</comment>
<comment type="pathway">
    <text evidence="6 10">Carbohydrate degradation; glycolysis; pyruvate from D-glyceraldehyde 3-phosphate: step 3/5.</text>
</comment>
<dbReference type="HAMAP" id="MF_01039">
    <property type="entry name" value="PGAM_GpmA"/>
    <property type="match status" value="1"/>
</dbReference>
<keyword evidence="5 6" id="KW-0413">Isomerase</keyword>
<feature type="binding site" evidence="6 8">
    <location>
        <begin position="89"/>
        <end position="92"/>
    </location>
    <ligand>
        <name>substrate</name>
    </ligand>
</feature>
<dbReference type="SUPFAM" id="SSF53254">
    <property type="entry name" value="Phosphoglycerate mutase-like"/>
    <property type="match status" value="1"/>
</dbReference>
<dbReference type="OrthoDB" id="9781415at2"/>
<feature type="binding site" evidence="6 8">
    <location>
        <begin position="10"/>
        <end position="17"/>
    </location>
    <ligand>
        <name>substrate</name>
    </ligand>
</feature>
<gene>
    <name evidence="6 11" type="primary">gpmA</name>
    <name evidence="11" type="ORF">BUCINSTRO3249_0198</name>
</gene>
<dbReference type="FunFam" id="3.40.50.1240:FF:000003">
    <property type="entry name" value="2,3-bisphosphoglycerate-dependent phosphoglycerate mutase"/>
    <property type="match status" value="1"/>
</dbReference>